<protein>
    <recommendedName>
        <fullName evidence="2">Mobile element protein</fullName>
    </recommendedName>
</protein>
<dbReference type="EMBL" id="UOEB01000240">
    <property type="protein sequence ID" value="VAV85693.1"/>
    <property type="molecule type" value="Genomic_DNA"/>
</dbReference>
<gene>
    <name evidence="1" type="ORF">MNBD_BACTEROID02-1030</name>
</gene>
<reference evidence="1" key="1">
    <citation type="submission" date="2018-06" db="EMBL/GenBank/DDBJ databases">
        <authorList>
            <person name="Zhirakovskaya E."/>
        </authorList>
    </citation>
    <scope>NUCLEOTIDE SEQUENCE</scope>
</reference>
<proteinExistence type="predicted"/>
<evidence type="ECO:0008006" key="2">
    <source>
        <dbReference type="Google" id="ProtNLM"/>
    </source>
</evidence>
<organism evidence="1">
    <name type="scientific">hydrothermal vent metagenome</name>
    <dbReference type="NCBI Taxonomy" id="652676"/>
    <lineage>
        <taxon>unclassified sequences</taxon>
        <taxon>metagenomes</taxon>
        <taxon>ecological metagenomes</taxon>
    </lineage>
</organism>
<sequence length="56" mass="6477">MKKEDLFTDEFLKQFSTGAELTDFLKQLQKRGIEKMLEGELDSHLGYDKNKASPNI</sequence>
<evidence type="ECO:0000313" key="1">
    <source>
        <dbReference type="EMBL" id="VAV85693.1"/>
    </source>
</evidence>
<feature type="non-terminal residue" evidence="1">
    <location>
        <position position="56"/>
    </location>
</feature>
<dbReference type="AlphaFoldDB" id="A0A3B0RMG5"/>
<name>A0A3B0RMG5_9ZZZZ</name>
<accession>A0A3B0RMG5</accession>